<proteinExistence type="predicted"/>
<reference evidence="1" key="1">
    <citation type="submission" date="2011-10" db="EMBL/GenBank/DDBJ databases">
        <title>The Genome Sequence of Oxalobacter formigenes HOxBLS.</title>
        <authorList>
            <consortium name="The Broad Institute Genome Sequencing Platform"/>
            <person name="Earl A."/>
            <person name="Ward D."/>
            <person name="Feldgarden M."/>
            <person name="Gevers D."/>
            <person name="Allison M.J."/>
            <person name="Humphrey S."/>
            <person name="Young S.K."/>
            <person name="Zeng Q."/>
            <person name="Gargeya S."/>
            <person name="Fitzgerald M."/>
            <person name="Haas B."/>
            <person name="Abouelleil A."/>
            <person name="Alvarado L."/>
            <person name="Arachchi H.M."/>
            <person name="Berlin A."/>
            <person name="Brown A."/>
            <person name="Chapman S.B."/>
            <person name="Chen Z."/>
            <person name="Dunbar C."/>
            <person name="Freedman E."/>
            <person name="Gearin G."/>
            <person name="Goldberg J."/>
            <person name="Griggs A."/>
            <person name="Gujja S."/>
            <person name="Heiman D."/>
            <person name="Howarth C."/>
            <person name="Larson L."/>
            <person name="Lui A."/>
            <person name="MacDonald P.J.P."/>
            <person name="Montmayeur A."/>
            <person name="Murphy C."/>
            <person name="Neiman D."/>
            <person name="Pearson M."/>
            <person name="Priest M."/>
            <person name="Roberts A."/>
            <person name="Saif S."/>
            <person name="Shea T."/>
            <person name="Shenoy N."/>
            <person name="Sisk P."/>
            <person name="Stolte C."/>
            <person name="Sykes S."/>
            <person name="Wortman J."/>
            <person name="Nusbaum C."/>
            <person name="Birren B."/>
        </authorList>
    </citation>
    <scope>NUCLEOTIDE SEQUENCE [LARGE SCALE GENOMIC DNA]</scope>
    <source>
        <strain evidence="1">HOxBLS</strain>
    </source>
</reference>
<dbReference type="HOGENOM" id="CLU_2524367_0_0_4"/>
<accession>T5LQB3</accession>
<organism evidence="1 2">
    <name type="scientific">Oxalobacter paraformigenes</name>
    <dbReference type="NCBI Taxonomy" id="556268"/>
    <lineage>
        <taxon>Bacteria</taxon>
        <taxon>Pseudomonadati</taxon>
        <taxon>Pseudomonadota</taxon>
        <taxon>Betaproteobacteria</taxon>
        <taxon>Burkholderiales</taxon>
        <taxon>Oxalobacteraceae</taxon>
        <taxon>Oxalobacter</taxon>
    </lineage>
</organism>
<sequence length="84" mass="9618">MFQAIQLKTVQVLGGHVSDELIMKRNGEKRSFANRGTHVFRHIRLPLPDLIGCRPDTGLAFFNPSVMKGERDFLLKPIARYGFY</sequence>
<dbReference type="AlphaFoldDB" id="T5LQB3"/>
<evidence type="ECO:0000313" key="1">
    <source>
        <dbReference type="EMBL" id="EQM95130.1"/>
    </source>
</evidence>
<dbReference type="Proteomes" id="UP000003973">
    <property type="component" value="Unassembled WGS sequence"/>
</dbReference>
<name>T5LQB3_9BURK</name>
<gene>
    <name evidence="1" type="ORF">OFAG_02311</name>
</gene>
<protein>
    <submittedName>
        <fullName evidence="1">Uncharacterized protein</fullName>
    </submittedName>
</protein>
<dbReference type="RefSeq" id="WP_020995256.1">
    <property type="nucleotide sequence ID" value="NZ_CABMNL010000001.1"/>
</dbReference>
<keyword evidence="2" id="KW-1185">Reference proteome</keyword>
<evidence type="ECO:0000313" key="2">
    <source>
        <dbReference type="Proteomes" id="UP000003973"/>
    </source>
</evidence>
<comment type="caution">
    <text evidence="1">The sequence shown here is derived from an EMBL/GenBank/DDBJ whole genome shotgun (WGS) entry which is preliminary data.</text>
</comment>
<dbReference type="EMBL" id="ACDP02000028">
    <property type="protein sequence ID" value="EQM95130.1"/>
    <property type="molecule type" value="Genomic_DNA"/>
</dbReference>